<name>A0ABD1JKJ3_9TELE</name>
<dbReference type="InterPro" id="IPR003961">
    <property type="entry name" value="FN3_dom"/>
</dbReference>
<dbReference type="Gene3D" id="4.10.75.10">
    <property type="entry name" value="Elafin-like"/>
    <property type="match status" value="1"/>
</dbReference>
<gene>
    <name evidence="4" type="ORF">ACEWY4_016465</name>
</gene>
<dbReference type="InterPro" id="IPR036645">
    <property type="entry name" value="Elafin-like_sf"/>
</dbReference>
<dbReference type="SMART" id="SM00060">
    <property type="entry name" value="FN3"/>
    <property type="match status" value="3"/>
</dbReference>
<dbReference type="Pfam" id="PF00095">
    <property type="entry name" value="WAP"/>
    <property type="match status" value="1"/>
</dbReference>
<evidence type="ECO:0000256" key="1">
    <source>
        <dbReference type="SAM" id="MobiDB-lite"/>
    </source>
</evidence>
<dbReference type="PANTHER" id="PTHR14131:SF6">
    <property type="entry name" value="ANOSMIN-1-RELATED"/>
    <property type="match status" value="1"/>
</dbReference>
<evidence type="ECO:0000313" key="4">
    <source>
        <dbReference type="EMBL" id="KAL2087637.1"/>
    </source>
</evidence>
<dbReference type="InterPro" id="IPR008197">
    <property type="entry name" value="WAP_dom"/>
</dbReference>
<dbReference type="CDD" id="cd00063">
    <property type="entry name" value="FN3"/>
    <property type="match status" value="3"/>
</dbReference>
<dbReference type="FunFam" id="4.10.75.10:FF:000001">
    <property type="entry name" value="Anosmin 1"/>
    <property type="match status" value="1"/>
</dbReference>
<reference evidence="4 5" key="1">
    <citation type="submission" date="2024-09" db="EMBL/GenBank/DDBJ databases">
        <title>A chromosome-level genome assembly of Gray's grenadier anchovy, Coilia grayii.</title>
        <authorList>
            <person name="Fu Z."/>
        </authorList>
    </citation>
    <scope>NUCLEOTIDE SEQUENCE [LARGE SCALE GENOMIC DNA]</scope>
    <source>
        <strain evidence="4">G4</strain>
        <tissue evidence="4">Muscle</tissue>
    </source>
</reference>
<dbReference type="InterPro" id="IPR036116">
    <property type="entry name" value="FN3_sf"/>
</dbReference>
<dbReference type="Proteomes" id="UP001591681">
    <property type="component" value="Unassembled WGS sequence"/>
</dbReference>
<protein>
    <recommendedName>
        <fullName evidence="6">Anosmin-1</fullName>
    </recommendedName>
</protein>
<dbReference type="CDD" id="cd00199">
    <property type="entry name" value="WAP"/>
    <property type="match status" value="1"/>
</dbReference>
<dbReference type="PANTHER" id="PTHR14131">
    <property type="entry name" value="ANOSMIN"/>
    <property type="match status" value="1"/>
</dbReference>
<evidence type="ECO:0008006" key="6">
    <source>
        <dbReference type="Google" id="ProtNLM"/>
    </source>
</evidence>
<dbReference type="InterPro" id="IPR040957">
    <property type="entry name" value="Anosmin-1_Cys_box"/>
</dbReference>
<feature type="domain" description="Fibronectin type-III" evidence="2">
    <location>
        <begin position="328"/>
        <end position="437"/>
    </location>
</feature>
<accession>A0ABD1JKJ3</accession>
<dbReference type="PROSITE" id="PS51390">
    <property type="entry name" value="WAP"/>
    <property type="match status" value="1"/>
</dbReference>
<dbReference type="SMART" id="SM00217">
    <property type="entry name" value="WAP"/>
    <property type="match status" value="1"/>
</dbReference>
<feature type="region of interest" description="Disordered" evidence="1">
    <location>
        <begin position="305"/>
        <end position="330"/>
    </location>
</feature>
<comment type="caution">
    <text evidence="4">The sequence shown here is derived from an EMBL/GenBank/DDBJ whole genome shotgun (WGS) entry which is preliminary data.</text>
</comment>
<feature type="domain" description="WAP" evidence="3">
    <location>
        <begin position="163"/>
        <end position="212"/>
    </location>
</feature>
<feature type="domain" description="Fibronectin type-III" evidence="2">
    <location>
        <begin position="218"/>
        <end position="323"/>
    </location>
</feature>
<evidence type="ECO:0000313" key="5">
    <source>
        <dbReference type="Proteomes" id="UP001591681"/>
    </source>
</evidence>
<proteinExistence type="predicted"/>
<dbReference type="EMBL" id="JBHFQA010000014">
    <property type="protein sequence ID" value="KAL2087637.1"/>
    <property type="molecule type" value="Genomic_DNA"/>
</dbReference>
<evidence type="ECO:0000259" key="3">
    <source>
        <dbReference type="PROSITE" id="PS51390"/>
    </source>
</evidence>
<organism evidence="4 5">
    <name type="scientific">Coilia grayii</name>
    <name type="common">Gray's grenadier anchovy</name>
    <dbReference type="NCBI Taxonomy" id="363190"/>
    <lineage>
        <taxon>Eukaryota</taxon>
        <taxon>Metazoa</taxon>
        <taxon>Chordata</taxon>
        <taxon>Craniata</taxon>
        <taxon>Vertebrata</taxon>
        <taxon>Euteleostomi</taxon>
        <taxon>Actinopterygii</taxon>
        <taxon>Neopterygii</taxon>
        <taxon>Teleostei</taxon>
        <taxon>Clupei</taxon>
        <taxon>Clupeiformes</taxon>
        <taxon>Clupeoidei</taxon>
        <taxon>Engraulidae</taxon>
        <taxon>Coilinae</taxon>
        <taxon>Coilia</taxon>
    </lineage>
</organism>
<dbReference type="PROSITE" id="PS50853">
    <property type="entry name" value="FN3"/>
    <property type="match status" value="3"/>
</dbReference>
<dbReference type="AlphaFoldDB" id="A0ABD1JKJ3"/>
<dbReference type="Pfam" id="PF00041">
    <property type="entry name" value="fn3"/>
    <property type="match status" value="3"/>
</dbReference>
<evidence type="ECO:0000259" key="2">
    <source>
        <dbReference type="PROSITE" id="PS50853"/>
    </source>
</evidence>
<dbReference type="Pfam" id="PF17869">
    <property type="entry name" value="Cys_box"/>
    <property type="match status" value="1"/>
</dbReference>
<sequence>MAARLTPDSSLCLIEVSLFSSRYSIWSRLRLSHRRQAPLAAQAEMSCTSWVSCLWITLLLSCTRAAGARRPDSSASLGSLFRARCAARCLSLYNTRIVSSYRVGQVNGSLGWCQDHKQCAKCLEPCKDSWELKDGACRDLCEGSFPRKHGECVTSCEFLRSVLVEKQGDCPAPERASGFAAACVESCEEDGECSAHKKCCSNGCGHTCQQPKNLFRGAPLKPRKELAFEESPRGALEVRWSSRFNVSAEPVVYVLERRWNYGIQPSEDSATPWQVVAQTTEERVSLPDTRPGRWYQFRVSAINVHGTRGPTTPSRHFCSTKDPAPPSTPRDLRLVNMTFDPDGSVTARLGWAPPIDPDVPVHHYRVSWSWTANAGAESPPRVKRRKTVTGDSLGVDVDGLREERSYTVELQALSYWGQLPVRGPKASLSFITPSKPTTEPATDRPAVAKQSSDLMDVGTPFYQDGQLQVRVYWKRRDASVGRYHVQWSPEFCSHNHTRTTEKINTEENFASLPNLLFSCKYTVSIQPSGAKGRAQAESTSFYTPSCATLRAKSSKHIACPGDLVGLSLPKTSARAENLTASFSVHQGNVTALFSWTVAQTSPPAQVTGFQVTWTETMGESRKSGLPNSLVSQSQILPADHRLLLVSGLQPASLYRLEVQALTATGEGPATLRTFQTPNTPRRVHPYRLRLKKHHAKAMVERH</sequence>
<dbReference type="PRINTS" id="PR00003">
    <property type="entry name" value="4DISULPHCORE"/>
</dbReference>
<dbReference type="SUPFAM" id="SSF49265">
    <property type="entry name" value="Fibronectin type III"/>
    <property type="match status" value="2"/>
</dbReference>
<keyword evidence="5" id="KW-1185">Reference proteome</keyword>
<dbReference type="InterPro" id="IPR013783">
    <property type="entry name" value="Ig-like_fold"/>
</dbReference>
<dbReference type="InterPro" id="IPR042447">
    <property type="entry name" value="Anosmin-1"/>
</dbReference>
<dbReference type="Gene3D" id="2.60.40.10">
    <property type="entry name" value="Immunoglobulins"/>
    <property type="match status" value="4"/>
</dbReference>
<dbReference type="SUPFAM" id="SSF57256">
    <property type="entry name" value="Elafin-like"/>
    <property type="match status" value="1"/>
</dbReference>
<feature type="domain" description="Fibronectin type-III" evidence="2">
    <location>
        <begin position="574"/>
        <end position="682"/>
    </location>
</feature>